<dbReference type="PANTHER" id="PTHR21660:SF11">
    <property type="entry name" value="FAMILY PROTEIN, PUTATIVE (AFU_ORTHOLOGUE AFUA_4G04355)-RELATED"/>
    <property type="match status" value="1"/>
</dbReference>
<dbReference type="InterPro" id="IPR039298">
    <property type="entry name" value="ACOT13"/>
</dbReference>
<dbReference type="InterPro" id="IPR029069">
    <property type="entry name" value="HotDog_dom_sf"/>
</dbReference>
<reference evidence="3 4" key="1">
    <citation type="journal article" date="2016" name="Sci. Rep.">
        <title>Peltaster fructicola genome reveals evolution from an invasive phytopathogen to an ectophytic parasite.</title>
        <authorList>
            <person name="Xu C."/>
            <person name="Chen H."/>
            <person name="Gleason M.L."/>
            <person name="Xu J.R."/>
            <person name="Liu H."/>
            <person name="Zhang R."/>
            <person name="Sun G."/>
        </authorList>
    </citation>
    <scope>NUCLEOTIDE SEQUENCE [LARGE SCALE GENOMIC DNA]</scope>
    <source>
        <strain evidence="3 4">LNHT1506</strain>
    </source>
</reference>
<feature type="domain" description="Thioesterase" evidence="2">
    <location>
        <begin position="61"/>
        <end position="134"/>
    </location>
</feature>
<dbReference type="CDD" id="cd03443">
    <property type="entry name" value="PaaI_thioesterase"/>
    <property type="match status" value="1"/>
</dbReference>
<evidence type="ECO:0000259" key="2">
    <source>
        <dbReference type="Pfam" id="PF03061"/>
    </source>
</evidence>
<dbReference type="PANTHER" id="PTHR21660">
    <property type="entry name" value="THIOESTERASE SUPERFAMILY MEMBER-RELATED"/>
    <property type="match status" value="1"/>
</dbReference>
<sequence length="157" mass="16803">MSTSAEKTPEHLHIEELVKIRIPANPIYKFLLSTVRITNATKGHVVARLVLTDVHMNSGHSIHGSVSATIIDWAGGMAISTWDLRVGTGVSVDIHATYQSGAKLGDEIEIEGVADKVGGSMGFTKVTIYKVEDGKRGRIVVAGSHTKFVKGSEPKNA</sequence>
<dbReference type="OrthoDB" id="46529at2759"/>
<dbReference type="InterPro" id="IPR006683">
    <property type="entry name" value="Thioestr_dom"/>
</dbReference>
<accession>A0A6H0XVS2</accession>
<dbReference type="Pfam" id="PF03061">
    <property type="entry name" value="4HBT"/>
    <property type="match status" value="1"/>
</dbReference>
<comment type="similarity">
    <text evidence="1">Belongs to the thioesterase PaaI family.</text>
</comment>
<dbReference type="GO" id="GO:0047617">
    <property type="term" value="F:fatty acyl-CoA hydrolase activity"/>
    <property type="evidence" value="ECO:0007669"/>
    <property type="project" value="InterPro"/>
</dbReference>
<proteinExistence type="inferred from homology"/>
<evidence type="ECO:0000313" key="4">
    <source>
        <dbReference type="Proteomes" id="UP000503462"/>
    </source>
</evidence>
<dbReference type="SUPFAM" id="SSF54637">
    <property type="entry name" value="Thioesterase/thiol ester dehydrase-isomerase"/>
    <property type="match status" value="1"/>
</dbReference>
<name>A0A6H0XVS2_9PEZI</name>
<dbReference type="Gene3D" id="3.10.129.10">
    <property type="entry name" value="Hotdog Thioesterase"/>
    <property type="match status" value="1"/>
</dbReference>
<evidence type="ECO:0000313" key="3">
    <source>
        <dbReference type="EMBL" id="QIW98754.1"/>
    </source>
</evidence>
<protein>
    <recommendedName>
        <fullName evidence="2">Thioesterase domain-containing protein</fullName>
    </recommendedName>
</protein>
<gene>
    <name evidence="3" type="ORF">AMS68_004272</name>
</gene>
<keyword evidence="4" id="KW-1185">Reference proteome</keyword>
<organism evidence="3 4">
    <name type="scientific">Peltaster fructicola</name>
    <dbReference type="NCBI Taxonomy" id="286661"/>
    <lineage>
        <taxon>Eukaryota</taxon>
        <taxon>Fungi</taxon>
        <taxon>Dikarya</taxon>
        <taxon>Ascomycota</taxon>
        <taxon>Pezizomycotina</taxon>
        <taxon>Dothideomycetes</taxon>
        <taxon>Dothideomycetes incertae sedis</taxon>
        <taxon>Peltaster</taxon>
    </lineage>
</organism>
<dbReference type="Proteomes" id="UP000503462">
    <property type="component" value="Chromosome 3"/>
</dbReference>
<dbReference type="EMBL" id="CP051141">
    <property type="protein sequence ID" value="QIW98754.1"/>
    <property type="molecule type" value="Genomic_DNA"/>
</dbReference>
<evidence type="ECO:0000256" key="1">
    <source>
        <dbReference type="ARBA" id="ARBA00008324"/>
    </source>
</evidence>
<dbReference type="AlphaFoldDB" id="A0A6H0XVS2"/>